<dbReference type="AlphaFoldDB" id="A0A370DFM5"/>
<evidence type="ECO:0000256" key="2">
    <source>
        <dbReference type="ARBA" id="ARBA00009409"/>
    </source>
</evidence>
<evidence type="ECO:0000256" key="12">
    <source>
        <dbReference type="ARBA" id="ARBA00023268"/>
    </source>
</evidence>
<evidence type="ECO:0000256" key="14">
    <source>
        <dbReference type="ARBA" id="ARBA00044632"/>
    </source>
</evidence>
<organism evidence="18 19">
    <name type="scientific">endosymbiont of Galathealinum brachiosum</name>
    <dbReference type="NCBI Taxonomy" id="2200906"/>
    <lineage>
        <taxon>Bacteria</taxon>
        <taxon>Pseudomonadati</taxon>
        <taxon>Pseudomonadota</taxon>
        <taxon>Gammaproteobacteria</taxon>
        <taxon>sulfur-oxidizing symbionts</taxon>
    </lineage>
</organism>
<keyword evidence="19" id="KW-1185">Reference proteome</keyword>
<dbReference type="EC" id="4.2.99.18" evidence="15"/>
<dbReference type="EMBL" id="QFXC01000011">
    <property type="protein sequence ID" value="RDH82956.1"/>
    <property type="molecule type" value="Genomic_DNA"/>
</dbReference>
<evidence type="ECO:0000313" key="18">
    <source>
        <dbReference type="EMBL" id="RDH82956.1"/>
    </source>
</evidence>
<keyword evidence="6 15" id="KW-0863">Zinc-finger</keyword>
<comment type="similarity">
    <text evidence="2 15">Belongs to the FPG family.</text>
</comment>
<feature type="binding site" evidence="15">
    <location>
        <position position="91"/>
    </location>
    <ligand>
        <name>DNA</name>
        <dbReference type="ChEBI" id="CHEBI:16991"/>
    </ligand>
</feature>
<evidence type="ECO:0000256" key="9">
    <source>
        <dbReference type="ARBA" id="ARBA00023125"/>
    </source>
</evidence>
<dbReference type="PANTHER" id="PTHR22993">
    <property type="entry name" value="FORMAMIDOPYRIMIDINE-DNA GLYCOSYLASE"/>
    <property type="match status" value="1"/>
</dbReference>
<dbReference type="InterPro" id="IPR010663">
    <property type="entry name" value="Znf_FPG/IleRS"/>
</dbReference>
<keyword evidence="10 15" id="KW-0234">DNA repair</keyword>
<dbReference type="InterPro" id="IPR000214">
    <property type="entry name" value="Znf_DNA_glyclase/AP_lyase"/>
</dbReference>
<feature type="domain" description="Formamidopyrimidine-DNA glycosylase catalytic" evidence="17">
    <location>
        <begin position="2"/>
        <end position="113"/>
    </location>
</feature>
<dbReference type="SUPFAM" id="SSF46946">
    <property type="entry name" value="S13-like H2TH domain"/>
    <property type="match status" value="1"/>
</dbReference>
<reference evidence="18 19" key="1">
    <citation type="journal article" date="2018" name="ISME J.">
        <title>Endosymbiont genomes yield clues of tubeworm success.</title>
        <authorList>
            <person name="Li Y."/>
            <person name="Liles M.R."/>
            <person name="Halanych K.M."/>
        </authorList>
    </citation>
    <scope>NUCLEOTIDE SEQUENCE [LARGE SCALE GENOMIC DNA]</scope>
    <source>
        <strain evidence="18">A1464</strain>
    </source>
</reference>
<dbReference type="Pfam" id="PF06827">
    <property type="entry name" value="zf-FPG_IleRS"/>
    <property type="match status" value="1"/>
</dbReference>
<dbReference type="CDD" id="cd08966">
    <property type="entry name" value="EcFpg-like_N"/>
    <property type="match status" value="1"/>
</dbReference>
<dbReference type="NCBIfam" id="TIGR00577">
    <property type="entry name" value="fpg"/>
    <property type="match status" value="1"/>
</dbReference>
<dbReference type="InterPro" id="IPR020629">
    <property type="entry name" value="FPG_Glyclase"/>
</dbReference>
<name>A0A370DFM5_9GAMM</name>
<dbReference type="FunFam" id="1.10.8.50:FF:000003">
    <property type="entry name" value="Formamidopyrimidine-DNA glycosylase"/>
    <property type="match status" value="1"/>
</dbReference>
<evidence type="ECO:0000256" key="3">
    <source>
        <dbReference type="ARBA" id="ARBA00011245"/>
    </source>
</evidence>
<evidence type="ECO:0000256" key="10">
    <source>
        <dbReference type="ARBA" id="ARBA00023204"/>
    </source>
</evidence>
<proteinExistence type="inferred from homology"/>
<feature type="binding site" evidence="15">
    <location>
        <position position="152"/>
    </location>
    <ligand>
        <name>DNA</name>
        <dbReference type="ChEBI" id="CHEBI:16991"/>
    </ligand>
</feature>
<evidence type="ECO:0000256" key="1">
    <source>
        <dbReference type="ARBA" id="ARBA00001668"/>
    </source>
</evidence>
<dbReference type="InterPro" id="IPR015887">
    <property type="entry name" value="DNA_glyclase_Znf_dom_DNA_BS"/>
</dbReference>
<dbReference type="Gene3D" id="3.20.190.10">
    <property type="entry name" value="MutM-like, N-terminal"/>
    <property type="match status" value="1"/>
</dbReference>
<accession>A0A370DFM5</accession>
<feature type="active site" description="Proton donor; for delta-elimination activity" evidence="15">
    <location>
        <position position="261"/>
    </location>
</feature>
<evidence type="ECO:0000259" key="16">
    <source>
        <dbReference type="PROSITE" id="PS51066"/>
    </source>
</evidence>
<comment type="catalytic activity">
    <reaction evidence="14 15">
        <text>2'-deoxyribonucleotide-(2'-deoxyribose 5'-phosphate)-2'-deoxyribonucleotide-DNA = a 3'-end 2'-deoxyribonucleotide-(2,3-dehydro-2,3-deoxyribose 5'-phosphate)-DNA + a 5'-end 5'-phospho-2'-deoxyribonucleoside-DNA + H(+)</text>
        <dbReference type="Rhea" id="RHEA:66592"/>
        <dbReference type="Rhea" id="RHEA-COMP:13180"/>
        <dbReference type="Rhea" id="RHEA-COMP:16897"/>
        <dbReference type="Rhea" id="RHEA-COMP:17067"/>
        <dbReference type="ChEBI" id="CHEBI:15378"/>
        <dbReference type="ChEBI" id="CHEBI:136412"/>
        <dbReference type="ChEBI" id="CHEBI:157695"/>
        <dbReference type="ChEBI" id="CHEBI:167181"/>
        <dbReference type="EC" id="4.2.99.18"/>
    </reaction>
</comment>
<dbReference type="GO" id="GO:0006284">
    <property type="term" value="P:base-excision repair"/>
    <property type="evidence" value="ECO:0007669"/>
    <property type="project" value="InterPro"/>
</dbReference>
<dbReference type="SMART" id="SM01232">
    <property type="entry name" value="H2TH"/>
    <property type="match status" value="1"/>
</dbReference>
<dbReference type="NCBIfam" id="NF002211">
    <property type="entry name" value="PRK01103.1"/>
    <property type="match status" value="1"/>
</dbReference>
<evidence type="ECO:0000256" key="5">
    <source>
        <dbReference type="ARBA" id="ARBA00022763"/>
    </source>
</evidence>
<evidence type="ECO:0000256" key="13">
    <source>
        <dbReference type="ARBA" id="ARBA00023295"/>
    </source>
</evidence>
<dbReference type="Pfam" id="PF06831">
    <property type="entry name" value="H2TH"/>
    <property type="match status" value="1"/>
</dbReference>
<evidence type="ECO:0000256" key="4">
    <source>
        <dbReference type="ARBA" id="ARBA00022723"/>
    </source>
</evidence>
<dbReference type="InterPro" id="IPR010979">
    <property type="entry name" value="Ribosomal_uS13-like_H2TH"/>
</dbReference>
<evidence type="ECO:0000259" key="17">
    <source>
        <dbReference type="PROSITE" id="PS51068"/>
    </source>
</evidence>
<gene>
    <name evidence="15" type="primary">mutM</name>
    <name evidence="15" type="synonym">fpg</name>
    <name evidence="18" type="ORF">DIZ80_11880</name>
</gene>
<dbReference type="InterPro" id="IPR015886">
    <property type="entry name" value="H2TH_FPG"/>
</dbReference>
<evidence type="ECO:0000256" key="11">
    <source>
        <dbReference type="ARBA" id="ARBA00023239"/>
    </source>
</evidence>
<evidence type="ECO:0000256" key="15">
    <source>
        <dbReference type="HAMAP-Rule" id="MF_00103"/>
    </source>
</evidence>
<feature type="active site" description="Proton donor" evidence="15">
    <location>
        <position position="3"/>
    </location>
</feature>
<evidence type="ECO:0000256" key="7">
    <source>
        <dbReference type="ARBA" id="ARBA00022801"/>
    </source>
</evidence>
<evidence type="ECO:0000256" key="6">
    <source>
        <dbReference type="ARBA" id="ARBA00022771"/>
    </source>
</evidence>
<comment type="cofactor">
    <cofactor evidence="15">
        <name>Zn(2+)</name>
        <dbReference type="ChEBI" id="CHEBI:29105"/>
    </cofactor>
    <text evidence="15">Binds 1 zinc ion per subunit.</text>
</comment>
<keyword evidence="12 15" id="KW-0511">Multifunctional enzyme</keyword>
<evidence type="ECO:0000256" key="8">
    <source>
        <dbReference type="ARBA" id="ARBA00022833"/>
    </source>
</evidence>
<comment type="caution">
    <text evidence="18">The sequence shown here is derived from an EMBL/GenBank/DDBJ whole genome shotgun (WGS) entry which is preliminary data.</text>
</comment>
<protein>
    <recommendedName>
        <fullName evidence="15">Formamidopyrimidine-DNA glycosylase</fullName>
        <shortName evidence="15">Fapy-DNA glycosylase</shortName>
        <ecNumber evidence="15">3.2.2.23</ecNumber>
    </recommendedName>
    <alternativeName>
        <fullName evidence="15">DNA-(apurinic or apyrimidinic site) lyase MutM</fullName>
        <shortName evidence="15">AP lyase MutM</shortName>
        <ecNumber evidence="15">4.2.99.18</ecNumber>
    </alternativeName>
</protein>
<dbReference type="HAMAP" id="MF_00103">
    <property type="entry name" value="Fapy_DNA_glycosyl"/>
    <property type="match status" value="1"/>
</dbReference>
<dbReference type="SUPFAM" id="SSF57716">
    <property type="entry name" value="Glucocorticoid receptor-like (DNA-binding domain)"/>
    <property type="match status" value="1"/>
</dbReference>
<dbReference type="GO" id="GO:0008270">
    <property type="term" value="F:zinc ion binding"/>
    <property type="evidence" value="ECO:0007669"/>
    <property type="project" value="UniProtKB-UniRule"/>
</dbReference>
<dbReference type="SUPFAM" id="SSF81624">
    <property type="entry name" value="N-terminal domain of MutM-like DNA repair proteins"/>
    <property type="match status" value="1"/>
</dbReference>
<dbReference type="FunFam" id="3.20.190.10:FF:000001">
    <property type="entry name" value="Formamidopyrimidine-DNA glycosylase"/>
    <property type="match status" value="1"/>
</dbReference>
<sequence length="271" mass="30789">MPELPEVETSRRGIKPHILNKKVTDVIIRQKNLRWPIPSSIKKQLSGQKIQTVERRGKYILLTTEAGTVILHLGMSGSLRILNKSTPPDKHDHFDIIFSNNKVLRLRDPRRFGAVLWTKKDPLKHKLLSKLGPEPLEDEFTAQYLFESSRNRKVAIKTFLMNSHIVVGVGNIYANESLFTAGINPKRLAHKISLQRYVKLVSAVKNILKRSIEQGGTTLRDFTQQDGSPGYFQQTLLVYGLTNKPCPNCGKAIKQITQAQRSTFYCTNCQK</sequence>
<dbReference type="InterPro" id="IPR035937">
    <property type="entry name" value="FPG_N"/>
</dbReference>
<dbReference type="GO" id="GO:0140078">
    <property type="term" value="F:class I DNA-(apurinic or apyrimidinic site) endonuclease activity"/>
    <property type="evidence" value="ECO:0007669"/>
    <property type="project" value="UniProtKB-EC"/>
</dbReference>
<keyword evidence="4 15" id="KW-0479">Metal-binding</keyword>
<dbReference type="GO" id="GO:0034039">
    <property type="term" value="F:8-oxo-7,8-dihydroguanine DNA N-glycosylase activity"/>
    <property type="evidence" value="ECO:0007669"/>
    <property type="project" value="TreeGrafter"/>
</dbReference>
<dbReference type="PROSITE" id="PS51066">
    <property type="entry name" value="ZF_FPG_2"/>
    <property type="match status" value="1"/>
</dbReference>
<comment type="function">
    <text evidence="15">Involved in base excision repair of DNA damaged by oxidation or by mutagenic agents. Acts as DNA glycosylase that recognizes and removes damaged bases. Has a preference for oxidized purines, such as 7,8-dihydro-8-oxoguanine (8-oxoG). Has AP (apurinic/apyrimidinic) lyase activity and introduces nicks in the DNA strand. Cleaves the DNA backbone by beta-delta elimination to generate a single-strand break at the site of the removed base with both 3'- and 5'-phosphates.</text>
</comment>
<comment type="subunit">
    <text evidence="3 15">Monomer.</text>
</comment>
<keyword evidence="9 15" id="KW-0238">DNA-binding</keyword>
<comment type="catalytic activity">
    <reaction evidence="1 15">
        <text>Hydrolysis of DNA containing ring-opened 7-methylguanine residues, releasing 2,6-diamino-4-hydroxy-5-(N-methyl)formamidopyrimidine.</text>
        <dbReference type="EC" id="3.2.2.23"/>
    </reaction>
</comment>
<dbReference type="InterPro" id="IPR012319">
    <property type="entry name" value="FPG_cat"/>
</dbReference>
<dbReference type="Proteomes" id="UP000254266">
    <property type="component" value="Unassembled WGS sequence"/>
</dbReference>
<feature type="active site" description="Proton donor; for beta-elimination activity" evidence="15">
    <location>
        <position position="58"/>
    </location>
</feature>
<keyword evidence="8 15" id="KW-0862">Zinc</keyword>
<dbReference type="PROSITE" id="PS01242">
    <property type="entry name" value="ZF_FPG_1"/>
    <property type="match status" value="1"/>
</dbReference>
<keyword evidence="7 15" id="KW-0378">Hydrolase</keyword>
<feature type="binding site" evidence="15">
    <location>
        <position position="110"/>
    </location>
    <ligand>
        <name>DNA</name>
        <dbReference type="ChEBI" id="CHEBI:16991"/>
    </ligand>
</feature>
<dbReference type="PROSITE" id="PS51068">
    <property type="entry name" value="FPG_CAT"/>
    <property type="match status" value="1"/>
</dbReference>
<dbReference type="Gene3D" id="1.10.8.50">
    <property type="match status" value="1"/>
</dbReference>
<dbReference type="Pfam" id="PF01149">
    <property type="entry name" value="Fapy_DNA_glyco"/>
    <property type="match status" value="1"/>
</dbReference>
<evidence type="ECO:0000313" key="19">
    <source>
        <dbReference type="Proteomes" id="UP000254266"/>
    </source>
</evidence>
<keyword evidence="5 15" id="KW-0227">DNA damage</keyword>
<dbReference type="EC" id="3.2.2.23" evidence="15"/>
<keyword evidence="11 15" id="KW-0456">Lyase</keyword>
<feature type="active site" description="Schiff-base intermediate with DNA" evidence="15">
    <location>
        <position position="2"/>
    </location>
</feature>
<keyword evidence="13 15" id="KW-0326">Glycosidase</keyword>
<dbReference type="SMART" id="SM00898">
    <property type="entry name" value="Fapy_DNA_glyco"/>
    <property type="match status" value="1"/>
</dbReference>
<dbReference type="PANTHER" id="PTHR22993:SF9">
    <property type="entry name" value="FORMAMIDOPYRIMIDINE-DNA GLYCOSYLASE"/>
    <property type="match status" value="1"/>
</dbReference>
<dbReference type="GO" id="GO:0003684">
    <property type="term" value="F:damaged DNA binding"/>
    <property type="evidence" value="ECO:0007669"/>
    <property type="project" value="InterPro"/>
</dbReference>
<feature type="domain" description="FPG-type" evidence="16">
    <location>
        <begin position="237"/>
        <end position="271"/>
    </location>
</feature>